<feature type="domain" description="NAD(P)-binding" evidence="1">
    <location>
        <begin position="7"/>
        <end position="189"/>
    </location>
</feature>
<dbReference type="InterPro" id="IPR016040">
    <property type="entry name" value="NAD(P)-bd_dom"/>
</dbReference>
<dbReference type="PATRIC" id="fig|136160.3.peg.2789"/>
<reference evidence="2" key="1">
    <citation type="submission" date="2015-08" db="EMBL/GenBank/DDBJ databases">
        <title>Complete DNA Sequence of Pseudomonas syringae pv. actinidiae, the Causal Agent of Kiwifruit Canker Disease.</title>
        <authorList>
            <person name="Rikkerink E.H.A."/>
            <person name="Fineran P.C."/>
        </authorList>
    </citation>
    <scope>NUCLEOTIDE SEQUENCE</scope>
    <source>
        <strain evidence="2">DSM 13666</strain>
    </source>
</reference>
<comment type="caution">
    <text evidence="2">The sequence shown here is derived from an EMBL/GenBank/DDBJ whole genome shotgun (WGS) entry which is preliminary data.</text>
</comment>
<dbReference type="OMA" id="GDSWQYL"/>
<dbReference type="SMR" id="A0A0M0KNN9"/>
<accession>A0A4Y7WUW9</accession>
<organism evidence="2">
    <name type="scientific">Halalkalibacterium halodurans</name>
    <name type="common">Bacillus halodurans</name>
    <dbReference type="NCBI Taxonomy" id="86665"/>
    <lineage>
        <taxon>Bacteria</taxon>
        <taxon>Bacillati</taxon>
        <taxon>Bacillota</taxon>
        <taxon>Bacilli</taxon>
        <taxon>Bacillales</taxon>
        <taxon>Bacillaceae</taxon>
        <taxon>Halalkalibacterium (ex Joshi et al. 2022)</taxon>
    </lineage>
</organism>
<dbReference type="Gene3D" id="3.40.50.720">
    <property type="entry name" value="NAD(P)-binding Rossmann-like Domain"/>
    <property type="match status" value="1"/>
</dbReference>
<dbReference type="GeneID" id="87597142"/>
<dbReference type="RefSeq" id="WP_010897685.1">
    <property type="nucleotide sequence ID" value="NZ_CP040441.1"/>
</dbReference>
<accession>A0A0M0KNN9</accession>
<protein>
    <submittedName>
        <fullName evidence="2">NAD-dependent dehydratase</fullName>
    </submittedName>
</protein>
<name>A0A0M0KNN9_ALKHA</name>
<dbReference type="PANTHER" id="PTHR15020">
    <property type="entry name" value="FLAVIN REDUCTASE-RELATED"/>
    <property type="match status" value="1"/>
</dbReference>
<dbReference type="CDD" id="cd05243">
    <property type="entry name" value="SDR_a5"/>
    <property type="match status" value="1"/>
</dbReference>
<dbReference type="AlphaFoldDB" id="A0A0M0KNN9"/>
<dbReference type="Pfam" id="PF13460">
    <property type="entry name" value="NAD_binding_10"/>
    <property type="match status" value="1"/>
</dbReference>
<sequence>MRVLVVGANGKVARYLLSELKNKGHEPVAMVRNEEQGPELRERGASDIVVANLEEDFSHAFASIDAVVFAAGSGPHTGADKTILIDLWGAIKTIQEAEKRGIKRFIMVSSVGTVDPDQGPMNMRHYLVAKRLADDELKRSSLDYTIVRPGPLSNEESTGKVTVSPHFSEITRSITRHDVAKVIAELVDQQHTIGKTFEVLNGDTPIAKVVEQL</sequence>
<dbReference type="PANTHER" id="PTHR15020:SF50">
    <property type="entry name" value="UPF0659 PROTEIN YMR090W"/>
    <property type="match status" value="1"/>
</dbReference>
<proteinExistence type="predicted"/>
<evidence type="ECO:0000313" key="2">
    <source>
        <dbReference type="EMBL" id="KOO40242.1"/>
    </source>
</evidence>
<dbReference type="InterPro" id="IPR036291">
    <property type="entry name" value="NAD(P)-bd_dom_sf"/>
</dbReference>
<gene>
    <name evidence="2" type="ORF">AMD02_11865</name>
</gene>
<dbReference type="EMBL" id="LILD01000001">
    <property type="protein sequence ID" value="KOO40242.1"/>
    <property type="molecule type" value="Genomic_DNA"/>
</dbReference>
<dbReference type="SUPFAM" id="SSF51735">
    <property type="entry name" value="NAD(P)-binding Rossmann-fold domains"/>
    <property type="match status" value="1"/>
</dbReference>
<evidence type="ECO:0000259" key="1">
    <source>
        <dbReference type="Pfam" id="PF13460"/>
    </source>
</evidence>